<organism evidence="2 3">
    <name type="scientific">Platysternon megacephalum</name>
    <name type="common">big-headed turtle</name>
    <dbReference type="NCBI Taxonomy" id="55544"/>
    <lineage>
        <taxon>Eukaryota</taxon>
        <taxon>Metazoa</taxon>
        <taxon>Chordata</taxon>
        <taxon>Craniata</taxon>
        <taxon>Vertebrata</taxon>
        <taxon>Euteleostomi</taxon>
        <taxon>Archelosauria</taxon>
        <taxon>Testudinata</taxon>
        <taxon>Testudines</taxon>
        <taxon>Cryptodira</taxon>
        <taxon>Durocryptodira</taxon>
        <taxon>Testudinoidea</taxon>
        <taxon>Platysternidae</taxon>
        <taxon>Platysternon</taxon>
    </lineage>
</organism>
<dbReference type="EMBL" id="QXTE01000091">
    <property type="protein sequence ID" value="TFK06923.1"/>
    <property type="molecule type" value="Genomic_DNA"/>
</dbReference>
<dbReference type="GO" id="GO:0016301">
    <property type="term" value="F:kinase activity"/>
    <property type="evidence" value="ECO:0007669"/>
    <property type="project" value="UniProtKB-KW"/>
</dbReference>
<evidence type="ECO:0000313" key="2">
    <source>
        <dbReference type="EMBL" id="TFK06923.1"/>
    </source>
</evidence>
<name>A0A4D9EGK2_9SAUR</name>
<reference evidence="2 3" key="1">
    <citation type="submission" date="2019-04" db="EMBL/GenBank/DDBJ databases">
        <title>Draft genome of the big-headed turtle Platysternon megacephalum.</title>
        <authorList>
            <person name="Gong S."/>
        </authorList>
    </citation>
    <scope>NUCLEOTIDE SEQUENCE [LARGE SCALE GENOMIC DNA]</scope>
    <source>
        <strain evidence="2">DO16091913</strain>
        <tissue evidence="2">Muscle</tissue>
    </source>
</reference>
<reference evidence="2 3" key="2">
    <citation type="submission" date="2019-04" db="EMBL/GenBank/DDBJ databases">
        <title>The genome sequence of big-headed turtle.</title>
        <authorList>
            <person name="Gong S."/>
        </authorList>
    </citation>
    <scope>NUCLEOTIDE SEQUENCE [LARGE SCALE GENOMIC DNA]</scope>
    <source>
        <strain evidence="2">DO16091913</strain>
        <tissue evidence="2">Muscle</tissue>
    </source>
</reference>
<accession>A0A4D9EGK2</accession>
<gene>
    <name evidence="2" type="ORF">DR999_PMT10271</name>
</gene>
<protein>
    <submittedName>
        <fullName evidence="2">Ethanolamine kinase 1</fullName>
    </submittedName>
</protein>
<keyword evidence="3" id="KW-1185">Reference proteome</keyword>
<dbReference type="AlphaFoldDB" id="A0A4D9EGK2"/>
<evidence type="ECO:0000256" key="1">
    <source>
        <dbReference type="SAM" id="MobiDB-lite"/>
    </source>
</evidence>
<evidence type="ECO:0000313" key="3">
    <source>
        <dbReference type="Proteomes" id="UP000297703"/>
    </source>
</evidence>
<dbReference type="Proteomes" id="UP000297703">
    <property type="component" value="Unassembled WGS sequence"/>
</dbReference>
<comment type="caution">
    <text evidence="2">The sequence shown here is derived from an EMBL/GenBank/DDBJ whole genome shotgun (WGS) entry which is preliminary data.</text>
</comment>
<keyword evidence="2" id="KW-0808">Transferase</keyword>
<feature type="region of interest" description="Disordered" evidence="1">
    <location>
        <begin position="1"/>
        <end position="21"/>
    </location>
</feature>
<proteinExistence type="predicted"/>
<keyword evidence="2" id="KW-0418">Kinase</keyword>
<sequence length="197" mass="20089">MKSLLQDTPSQGVTHTQGGTGSTAICKSSFSQSLSQNIWLTYCCPFERAGEGATLGVSENGPEQCKRLPMRLEPPGGSPYAAAPCSFQGWGVGSSAKQTSSSSSATGFGTSAWRLLPGAVLPGEPHRSSPGTPWSRRAGLQITKAVMLCCSVIPCRVDGGGFLGKGSTPGNFSPHAAARSVVCSMPGTGGLHSTPGS</sequence>